<sequence>MIFKGSDFSINLIMSKTINMQTQYDIRILSALRRITRAIAVHSRQLAAYSNVTAPQLICLGAIVENGPITATAISRKIHVSPSTVVGILDRLEDKGWIRRERGKEDRRIVFITATEAGIELVRATPSPIQTKLTDALKDLPETEQAAITTSLEKIVMLMEAHSVVAHEVSNEPASPILDVPVTDAQHPESGILI</sequence>
<organism evidence="5 6">
    <name type="scientific">Advenella incenata</name>
    <dbReference type="NCBI Taxonomy" id="267800"/>
    <lineage>
        <taxon>Bacteria</taxon>
        <taxon>Pseudomonadati</taxon>
        <taxon>Pseudomonadota</taxon>
        <taxon>Betaproteobacteria</taxon>
        <taxon>Burkholderiales</taxon>
        <taxon>Alcaligenaceae</taxon>
    </lineage>
</organism>
<proteinExistence type="predicted"/>
<dbReference type="EMBL" id="SHKO01000004">
    <property type="protein sequence ID" value="RZT92232.1"/>
    <property type="molecule type" value="Genomic_DNA"/>
</dbReference>
<accession>A0A4Q7VBQ0</accession>
<keyword evidence="2 5" id="KW-0238">DNA-binding</keyword>
<dbReference type="PRINTS" id="PR00598">
    <property type="entry name" value="HTHMARR"/>
</dbReference>
<dbReference type="PROSITE" id="PS50995">
    <property type="entry name" value="HTH_MARR_2"/>
    <property type="match status" value="1"/>
</dbReference>
<dbReference type="InterPro" id="IPR036388">
    <property type="entry name" value="WH-like_DNA-bd_sf"/>
</dbReference>
<dbReference type="SMART" id="SM00347">
    <property type="entry name" value="HTH_MARR"/>
    <property type="match status" value="1"/>
</dbReference>
<dbReference type="GO" id="GO:0003677">
    <property type="term" value="F:DNA binding"/>
    <property type="evidence" value="ECO:0007669"/>
    <property type="project" value="UniProtKB-KW"/>
</dbReference>
<dbReference type="InterPro" id="IPR036390">
    <property type="entry name" value="WH_DNA-bd_sf"/>
</dbReference>
<evidence type="ECO:0000256" key="1">
    <source>
        <dbReference type="ARBA" id="ARBA00023015"/>
    </source>
</evidence>
<dbReference type="PANTHER" id="PTHR42756">
    <property type="entry name" value="TRANSCRIPTIONAL REGULATOR, MARR"/>
    <property type="match status" value="1"/>
</dbReference>
<dbReference type="Proteomes" id="UP000293398">
    <property type="component" value="Unassembled WGS sequence"/>
</dbReference>
<dbReference type="InterPro" id="IPR000835">
    <property type="entry name" value="HTH_MarR-typ"/>
</dbReference>
<evidence type="ECO:0000259" key="4">
    <source>
        <dbReference type="PROSITE" id="PS50995"/>
    </source>
</evidence>
<evidence type="ECO:0000256" key="3">
    <source>
        <dbReference type="ARBA" id="ARBA00023163"/>
    </source>
</evidence>
<comment type="caution">
    <text evidence="5">The sequence shown here is derived from an EMBL/GenBank/DDBJ whole genome shotgun (WGS) entry which is preliminary data.</text>
</comment>
<dbReference type="Gene3D" id="1.10.10.10">
    <property type="entry name" value="Winged helix-like DNA-binding domain superfamily/Winged helix DNA-binding domain"/>
    <property type="match status" value="1"/>
</dbReference>
<keyword evidence="6" id="KW-1185">Reference proteome</keyword>
<dbReference type="AlphaFoldDB" id="A0A4Q7VBQ0"/>
<protein>
    <submittedName>
        <fullName evidence="5">DNA-binding MarR family transcriptional regulator</fullName>
    </submittedName>
</protein>
<dbReference type="InterPro" id="IPR023187">
    <property type="entry name" value="Tscrpt_reg_MarR-type_CS"/>
</dbReference>
<name>A0A4Q7VBQ0_9BURK</name>
<dbReference type="PROSITE" id="PS01117">
    <property type="entry name" value="HTH_MARR_1"/>
    <property type="match status" value="1"/>
</dbReference>
<gene>
    <name evidence="5" type="ORF">EV681_4143</name>
</gene>
<reference evidence="5 6" key="1">
    <citation type="submission" date="2019-02" db="EMBL/GenBank/DDBJ databases">
        <title>Genomic Encyclopedia of Type Strains, Phase IV (KMG-IV): sequencing the most valuable type-strain genomes for metagenomic binning, comparative biology and taxonomic classification.</title>
        <authorList>
            <person name="Goeker M."/>
        </authorList>
    </citation>
    <scope>NUCLEOTIDE SEQUENCE [LARGE SCALE GENOMIC DNA]</scope>
    <source>
        <strain evidence="5 6">DSM 23814</strain>
    </source>
</reference>
<dbReference type="PANTHER" id="PTHR42756:SF1">
    <property type="entry name" value="TRANSCRIPTIONAL REPRESSOR OF EMRAB OPERON"/>
    <property type="match status" value="1"/>
</dbReference>
<evidence type="ECO:0000256" key="2">
    <source>
        <dbReference type="ARBA" id="ARBA00023125"/>
    </source>
</evidence>
<dbReference type="SUPFAM" id="SSF46785">
    <property type="entry name" value="Winged helix' DNA-binding domain"/>
    <property type="match status" value="1"/>
</dbReference>
<feature type="domain" description="HTH marR-type" evidence="4">
    <location>
        <begin position="25"/>
        <end position="157"/>
    </location>
</feature>
<dbReference type="Pfam" id="PF01047">
    <property type="entry name" value="MarR"/>
    <property type="match status" value="1"/>
</dbReference>
<keyword evidence="1" id="KW-0805">Transcription regulation</keyword>
<dbReference type="GO" id="GO:0003700">
    <property type="term" value="F:DNA-binding transcription factor activity"/>
    <property type="evidence" value="ECO:0007669"/>
    <property type="project" value="InterPro"/>
</dbReference>
<keyword evidence="3" id="KW-0804">Transcription</keyword>
<evidence type="ECO:0000313" key="5">
    <source>
        <dbReference type="EMBL" id="RZT92232.1"/>
    </source>
</evidence>
<evidence type="ECO:0000313" key="6">
    <source>
        <dbReference type="Proteomes" id="UP000293398"/>
    </source>
</evidence>